<proteinExistence type="predicted"/>
<evidence type="ECO:0000313" key="2">
    <source>
        <dbReference type="Proteomes" id="UP000694906"/>
    </source>
</evidence>
<dbReference type="AlphaFoldDB" id="A0AAX6NZQ4"/>
<dbReference type="KEGG" id="hgl:101718966"/>
<name>A0AAX6NZQ4_HETGA</name>
<reference evidence="3" key="1">
    <citation type="submission" date="2025-08" db="UniProtKB">
        <authorList>
            <consortium name="RefSeq"/>
        </authorList>
    </citation>
    <scope>IDENTIFICATION</scope>
</reference>
<dbReference type="GeneID" id="101718966"/>
<organism evidence="2 3">
    <name type="scientific">Heterocephalus glaber</name>
    <name type="common">Naked mole rat</name>
    <dbReference type="NCBI Taxonomy" id="10181"/>
    <lineage>
        <taxon>Eukaryota</taxon>
        <taxon>Metazoa</taxon>
        <taxon>Chordata</taxon>
        <taxon>Craniata</taxon>
        <taxon>Vertebrata</taxon>
        <taxon>Euteleostomi</taxon>
        <taxon>Mammalia</taxon>
        <taxon>Eutheria</taxon>
        <taxon>Euarchontoglires</taxon>
        <taxon>Glires</taxon>
        <taxon>Rodentia</taxon>
        <taxon>Hystricomorpha</taxon>
        <taxon>Bathyergidae</taxon>
        <taxon>Heterocephalus</taxon>
    </lineage>
</organism>
<feature type="signal peptide" evidence="1">
    <location>
        <begin position="1"/>
        <end position="20"/>
    </location>
</feature>
<keyword evidence="2" id="KW-1185">Reference proteome</keyword>
<protein>
    <submittedName>
        <fullName evidence="3">Uncharacterized protein LOC101718966</fullName>
    </submittedName>
</protein>
<gene>
    <name evidence="3" type="primary">LOC101718966</name>
</gene>
<evidence type="ECO:0000256" key="1">
    <source>
        <dbReference type="SAM" id="SignalP"/>
    </source>
</evidence>
<keyword evidence="1" id="KW-0732">Signal</keyword>
<evidence type="ECO:0000313" key="3">
    <source>
        <dbReference type="RefSeq" id="XP_004840670.2"/>
    </source>
</evidence>
<dbReference type="Proteomes" id="UP000694906">
    <property type="component" value="Unplaced"/>
</dbReference>
<sequence>MKSLLLVFAALRFLAELASADRGGTRLAQNDLGECSLICSWNEWLTLLYDRASASVSPPRANPKVHVDWQKCTEGRTSMRQVLLNTSWAAMEDLHHCLTAEARRLPLTFLLFPQVPFQPRPFGSRSCQAGSLVTLLFYPACQRPPLPPVPSFL</sequence>
<feature type="chain" id="PRO_5043489494" evidence="1">
    <location>
        <begin position="21"/>
        <end position="153"/>
    </location>
</feature>
<dbReference type="RefSeq" id="XP_004840670.2">
    <property type="nucleotide sequence ID" value="XM_004840613.2"/>
</dbReference>
<accession>A0AAX6NZQ4</accession>